<comment type="caution">
    <text evidence="2">The sequence shown here is derived from an EMBL/GenBank/DDBJ whole genome shotgun (WGS) entry which is preliminary data.</text>
</comment>
<dbReference type="EMBL" id="CAMPGE010010730">
    <property type="protein sequence ID" value="CAI2369576.1"/>
    <property type="molecule type" value="Genomic_DNA"/>
</dbReference>
<sequence>MSHNSLCGRAGCSKIRAHYCSDHKIVLCSTCYDISHPTCDSKPILNPDSIMNTIKTLEKFIDSLNKEARKYELLVQMKELENSLNSISNAVASVKEEARLAIENDEFLKYNDMKIKAQAVKLNILNCKYCKSEEKPNEIIELLFYSQFFRLYDADESEENVKIRANKRKTYPEISLSNNFYDIESSQETFITEKHSDAPNMQRKRFLEPREIEKLTEKNKALEDDNRRLKEENLILKKKLGEYELTNQSQAKKIEQLKKTKCKKCPKILLKKITKKDSKHDEPLDIYSL</sequence>
<name>A0AAD1UHL8_EUPCR</name>
<gene>
    <name evidence="2" type="ORF">ECRASSUSDP1_LOCUS10879</name>
</gene>
<keyword evidence="1" id="KW-0175">Coiled coil</keyword>
<dbReference type="Proteomes" id="UP001295684">
    <property type="component" value="Unassembled WGS sequence"/>
</dbReference>
<feature type="coiled-coil region" evidence="1">
    <location>
        <begin position="212"/>
        <end position="260"/>
    </location>
</feature>
<reference evidence="2" key="1">
    <citation type="submission" date="2023-07" db="EMBL/GenBank/DDBJ databases">
        <authorList>
            <consortium name="AG Swart"/>
            <person name="Singh M."/>
            <person name="Singh A."/>
            <person name="Seah K."/>
            <person name="Emmerich C."/>
        </authorList>
    </citation>
    <scope>NUCLEOTIDE SEQUENCE</scope>
    <source>
        <strain evidence="2">DP1</strain>
    </source>
</reference>
<protein>
    <submittedName>
        <fullName evidence="2">Uncharacterized protein</fullName>
    </submittedName>
</protein>
<evidence type="ECO:0000313" key="2">
    <source>
        <dbReference type="EMBL" id="CAI2369576.1"/>
    </source>
</evidence>
<organism evidence="2 3">
    <name type="scientific">Euplotes crassus</name>
    <dbReference type="NCBI Taxonomy" id="5936"/>
    <lineage>
        <taxon>Eukaryota</taxon>
        <taxon>Sar</taxon>
        <taxon>Alveolata</taxon>
        <taxon>Ciliophora</taxon>
        <taxon>Intramacronucleata</taxon>
        <taxon>Spirotrichea</taxon>
        <taxon>Hypotrichia</taxon>
        <taxon>Euplotida</taxon>
        <taxon>Euplotidae</taxon>
        <taxon>Moneuplotes</taxon>
    </lineage>
</organism>
<evidence type="ECO:0000256" key="1">
    <source>
        <dbReference type="SAM" id="Coils"/>
    </source>
</evidence>
<feature type="coiled-coil region" evidence="1">
    <location>
        <begin position="54"/>
        <end position="97"/>
    </location>
</feature>
<keyword evidence="3" id="KW-1185">Reference proteome</keyword>
<evidence type="ECO:0000313" key="3">
    <source>
        <dbReference type="Proteomes" id="UP001295684"/>
    </source>
</evidence>
<dbReference type="AlphaFoldDB" id="A0AAD1UHL8"/>
<proteinExistence type="predicted"/>
<accession>A0AAD1UHL8</accession>